<dbReference type="CDD" id="cd00200">
    <property type="entry name" value="WD40"/>
    <property type="match status" value="1"/>
</dbReference>
<dbReference type="STRING" id="1537102.L1LB94"/>
<feature type="domain" description="U-box" evidence="21">
    <location>
        <begin position="1"/>
        <end position="51"/>
    </location>
</feature>
<dbReference type="PROSITE" id="PS51698">
    <property type="entry name" value="U_BOX"/>
    <property type="match status" value="1"/>
</dbReference>
<dbReference type="KEGG" id="beq:BEWA_050690"/>
<dbReference type="InterPro" id="IPR003613">
    <property type="entry name" value="Ubox_domain"/>
</dbReference>
<dbReference type="Pfam" id="PF00400">
    <property type="entry name" value="WD40"/>
    <property type="match status" value="4"/>
</dbReference>
<dbReference type="GeneID" id="15804142"/>
<protein>
    <recommendedName>
        <fullName evidence="6 18">Pre-mRNA-processing factor 19</fullName>
        <ecNumber evidence="5 18">2.3.2.27</ecNumber>
    </recommendedName>
</protein>
<dbReference type="InterPro" id="IPR013915">
    <property type="entry name" value="Prp19_cc"/>
</dbReference>
<sequence>MTLLCSISGAQPQEPCLSKTGYVFERRLIEKHLEESPVCPVTGEPLSKDDLMNIKNPNKLSEPGDGINGSQKHDGPKGYNSYEYKKSGEESFELELLSCGHFELERFSLPTVPLSRLYTYWTINGSTLLAVRVITTKNKVYYSTATNRNITKDSKFDEFVENGKERLTNQDLKVILQKVETSTELDYETLPKDIREKFWRKNDATVCINRHPGDGVIKPDGNGGYYYTNEVGERVNLTVESYPDRDSSYTKITHTPENGELGTIKHGRGLQLLRPEPTDESSVSIYYWKYDTSHENVLLIQLSGENNYYTTTNGFRWNNDGSISTVTLQENLDKQNCLRNRAHTVDIERKQQYYCPGCKSQQFEATSRDQQNYYLHGVVNKQSFISRFFEGSREQTGFQFITGVSNIYVYWSEDGNSKPFLIYFFIGGSRHWYIRYFGDTHWEEEKSLSTKGPQYLDADYPSNIQNLLKKYATPKVILDASKTETTEATYNPRRNTLTFNVSENTVEQSYARYTHSRYDGENRFRLKDIEHKGKLLGIKSEDPLTEISIFYWNGDAQHDKPLLVELVCENRYTYYRKARFYANTWTELVRTGQLEGEKLKITLDDLRIIHFPDPSSDVVTIVGASLGTVADAPVKPRPVTASSIPGLLSLLQSEWDAMALETYNLRSHVDSVRKQLSYSLYQHDAATRVIARLIKQRDKAIEEVEALQQQLLQFRANYDVTSLETGLDEDALSRIHELAKVLLGERKKRDLSGYTSYDKLSEYTCRGDFRLHSSATPGILSISIDKSKQSQSLSDSFCFTGGADGNVVYFDLGSGRTICTLNGHMKAVNAVESHFADSIVLSGSSDTTVRVWRQFDDSYKTAYVLKHHKAPVTSLSLHPSGEYALSVSSDGVWGMFSVDSGKVTKMLRNVPSVCKTVKYHPDGMIAAGAAQDGGIYIWDIRDAAAKEPIHADVPADSACTSLSFSENGYHLASVTSNGSLLLWDLRKAQVFASADCNVDPKVVQFDHSGFYLGVGSTKVELFRLHDKTNVSPAGLLEDHSGNVTDVAFGAFSQFVLTSCTDRSLRLYY</sequence>
<keyword evidence="14 18" id="KW-0508">mRNA splicing</keyword>
<evidence type="ECO:0000256" key="6">
    <source>
        <dbReference type="ARBA" id="ARBA00015618"/>
    </source>
</evidence>
<dbReference type="GO" id="GO:0070534">
    <property type="term" value="P:protein K63-linked ubiquitination"/>
    <property type="evidence" value="ECO:0007669"/>
    <property type="project" value="UniProtKB-UniRule"/>
</dbReference>
<dbReference type="InterPro" id="IPR001680">
    <property type="entry name" value="WD40_rpt"/>
</dbReference>
<dbReference type="CDD" id="cd16656">
    <property type="entry name" value="RING-Ubox_PRP19"/>
    <property type="match status" value="1"/>
</dbReference>
<comment type="catalytic activity">
    <reaction evidence="1 18">
        <text>S-ubiquitinyl-[E2 ubiquitin-conjugating enzyme]-L-cysteine + [acceptor protein]-L-lysine = [E2 ubiquitin-conjugating enzyme]-L-cysteine + N(6)-ubiquitinyl-[acceptor protein]-L-lysine.</text>
        <dbReference type="EC" id="2.3.2.27"/>
    </reaction>
</comment>
<keyword evidence="7 17" id="KW-0853">WD repeat</keyword>
<evidence type="ECO:0000256" key="18">
    <source>
        <dbReference type="RuleBase" id="RU367101"/>
    </source>
</evidence>
<dbReference type="EC" id="2.3.2.27" evidence="5 18"/>
<dbReference type="GO" id="GO:0005737">
    <property type="term" value="C:cytoplasm"/>
    <property type="evidence" value="ECO:0007669"/>
    <property type="project" value="TreeGrafter"/>
</dbReference>
<proteinExistence type="inferred from homology"/>
<evidence type="ECO:0000256" key="8">
    <source>
        <dbReference type="ARBA" id="ARBA00022664"/>
    </source>
</evidence>
<keyword evidence="15 18" id="KW-0234">DNA repair</keyword>
<dbReference type="Pfam" id="PF04564">
    <property type="entry name" value="U-box"/>
    <property type="match status" value="1"/>
</dbReference>
<keyword evidence="16 18" id="KW-0539">Nucleus</keyword>
<evidence type="ECO:0000256" key="13">
    <source>
        <dbReference type="ARBA" id="ARBA00022786"/>
    </source>
</evidence>
<dbReference type="PANTHER" id="PTHR43995:SF1">
    <property type="entry name" value="PRE-MRNA-PROCESSING FACTOR 19"/>
    <property type="match status" value="1"/>
</dbReference>
<evidence type="ECO:0000256" key="7">
    <source>
        <dbReference type="ARBA" id="ARBA00022574"/>
    </source>
</evidence>
<dbReference type="GO" id="GO:0000398">
    <property type="term" value="P:mRNA splicing, via spliceosome"/>
    <property type="evidence" value="ECO:0007669"/>
    <property type="project" value="InterPro"/>
</dbReference>
<evidence type="ECO:0000256" key="10">
    <source>
        <dbReference type="ARBA" id="ARBA00022728"/>
    </source>
</evidence>
<comment type="caution">
    <text evidence="22">The sequence shown here is derived from an EMBL/GenBank/DDBJ whole genome shotgun (WGS) entry which is preliminary data.</text>
</comment>
<gene>
    <name evidence="22" type="ORF">BEWA_050690</name>
</gene>
<dbReference type="InterPro" id="IPR015943">
    <property type="entry name" value="WD40/YVTN_repeat-like_dom_sf"/>
</dbReference>
<dbReference type="InterPro" id="IPR038959">
    <property type="entry name" value="Prp19"/>
</dbReference>
<keyword evidence="12 18" id="KW-0227">DNA damage</keyword>
<dbReference type="eggNOG" id="KOG0289">
    <property type="taxonomic scope" value="Eukaryota"/>
</dbReference>
<feature type="repeat" description="WD" evidence="17">
    <location>
        <begin position="821"/>
        <end position="852"/>
    </location>
</feature>
<accession>L1LB94</accession>
<keyword evidence="13 18" id="KW-0833">Ubl conjugation pathway</keyword>
<comment type="similarity">
    <text evidence="4 18">Belongs to the WD repeat PRP19 family.</text>
</comment>
<dbReference type="PROSITE" id="PS00678">
    <property type="entry name" value="WD_REPEATS_1"/>
    <property type="match status" value="2"/>
</dbReference>
<evidence type="ECO:0000256" key="19">
    <source>
        <dbReference type="SAM" id="Coils"/>
    </source>
</evidence>
<keyword evidence="23" id="KW-1185">Reference proteome</keyword>
<dbReference type="EMBL" id="ACOU01000007">
    <property type="protein sequence ID" value="EKX72601.1"/>
    <property type="molecule type" value="Genomic_DNA"/>
</dbReference>
<comment type="subcellular location">
    <subcellularLocation>
        <location evidence="2 18">Nucleus</location>
    </subcellularLocation>
</comment>
<feature type="repeat" description="WD" evidence="17">
    <location>
        <begin position="960"/>
        <end position="993"/>
    </location>
</feature>
<dbReference type="InterPro" id="IPR055340">
    <property type="entry name" value="RING-Ubox_PRP19"/>
</dbReference>
<evidence type="ECO:0000259" key="21">
    <source>
        <dbReference type="PROSITE" id="PS51698"/>
    </source>
</evidence>
<dbReference type="GO" id="GO:0006281">
    <property type="term" value="P:DNA repair"/>
    <property type="evidence" value="ECO:0007669"/>
    <property type="project" value="UniProtKB-KW"/>
</dbReference>
<dbReference type="Gene3D" id="3.30.40.10">
    <property type="entry name" value="Zinc/RING finger domain, C3HC4 (zinc finger)"/>
    <property type="match status" value="1"/>
</dbReference>
<dbReference type="PROSITE" id="PS50294">
    <property type="entry name" value="WD_REPEATS_REGION"/>
    <property type="match status" value="2"/>
</dbReference>
<evidence type="ECO:0000256" key="5">
    <source>
        <dbReference type="ARBA" id="ARBA00012483"/>
    </source>
</evidence>
<keyword evidence="19" id="KW-0175">Coiled coil</keyword>
<reference evidence="22 23" key="1">
    <citation type="journal article" date="2012" name="BMC Genomics">
        <title>Comparative genomic analysis and phylogenetic position of Theileria equi.</title>
        <authorList>
            <person name="Kappmeyer L.S."/>
            <person name="Thiagarajan M."/>
            <person name="Herndon D.R."/>
            <person name="Ramsay J.D."/>
            <person name="Caler E."/>
            <person name="Djikeng A."/>
            <person name="Gillespie J.J."/>
            <person name="Lau A.O."/>
            <person name="Roalson E.H."/>
            <person name="Silva J.C."/>
            <person name="Silva M.G."/>
            <person name="Suarez C.E."/>
            <person name="Ueti M.W."/>
            <person name="Nene V.M."/>
            <person name="Mealey R.H."/>
            <person name="Knowles D.P."/>
            <person name="Brayton K.A."/>
        </authorList>
    </citation>
    <scope>NUCLEOTIDE SEQUENCE [LARGE SCALE GENOMIC DNA]</scope>
    <source>
        <strain evidence="22 23">WA</strain>
    </source>
</reference>
<evidence type="ECO:0000256" key="17">
    <source>
        <dbReference type="PROSITE-ProRule" id="PRU00221"/>
    </source>
</evidence>
<evidence type="ECO:0000256" key="20">
    <source>
        <dbReference type="SAM" id="MobiDB-lite"/>
    </source>
</evidence>
<comment type="pathway">
    <text evidence="3 18">Protein modification; protein ubiquitination.</text>
</comment>
<dbReference type="AlphaFoldDB" id="L1LB94"/>
<evidence type="ECO:0000256" key="15">
    <source>
        <dbReference type="ARBA" id="ARBA00023204"/>
    </source>
</evidence>
<comment type="subunit">
    <text evidence="18">Homotetramer.</text>
</comment>
<keyword evidence="10 18" id="KW-0747">Spliceosome</keyword>
<evidence type="ECO:0000256" key="14">
    <source>
        <dbReference type="ARBA" id="ARBA00023187"/>
    </source>
</evidence>
<evidence type="ECO:0000313" key="22">
    <source>
        <dbReference type="EMBL" id="EKX72601.1"/>
    </source>
</evidence>
<dbReference type="RefSeq" id="XP_004832053.1">
    <property type="nucleotide sequence ID" value="XM_004831996.1"/>
</dbReference>
<dbReference type="InterPro" id="IPR019775">
    <property type="entry name" value="WD40_repeat_CS"/>
</dbReference>
<comment type="function">
    <text evidence="18">Ubiquitin-protein ligase which is mainly involved pre-mRNA splicing and DNA repair. Required for pre-mRNA splicing as component of the spliceosome.</text>
</comment>
<dbReference type="InterPro" id="IPR013083">
    <property type="entry name" value="Znf_RING/FYVE/PHD"/>
</dbReference>
<evidence type="ECO:0000256" key="2">
    <source>
        <dbReference type="ARBA" id="ARBA00004123"/>
    </source>
</evidence>
<evidence type="ECO:0000256" key="9">
    <source>
        <dbReference type="ARBA" id="ARBA00022679"/>
    </source>
</evidence>
<dbReference type="Pfam" id="PF08606">
    <property type="entry name" value="Prp19"/>
    <property type="match status" value="1"/>
</dbReference>
<dbReference type="GO" id="GO:0000974">
    <property type="term" value="C:Prp19 complex"/>
    <property type="evidence" value="ECO:0007669"/>
    <property type="project" value="UniProtKB-UniRule"/>
</dbReference>
<evidence type="ECO:0000256" key="16">
    <source>
        <dbReference type="ARBA" id="ARBA00023242"/>
    </source>
</evidence>
<feature type="repeat" description="WD" evidence="17">
    <location>
        <begin position="1036"/>
        <end position="1068"/>
    </location>
</feature>
<feature type="repeat" description="WD" evidence="17">
    <location>
        <begin position="916"/>
        <end position="948"/>
    </location>
</feature>
<evidence type="ECO:0000256" key="4">
    <source>
        <dbReference type="ARBA" id="ARBA00006388"/>
    </source>
</evidence>
<keyword evidence="11" id="KW-0677">Repeat</keyword>
<dbReference type="SUPFAM" id="SSF50978">
    <property type="entry name" value="WD40 repeat-like"/>
    <property type="match status" value="1"/>
</dbReference>
<dbReference type="GO" id="GO:0061630">
    <property type="term" value="F:ubiquitin protein ligase activity"/>
    <property type="evidence" value="ECO:0007669"/>
    <property type="project" value="UniProtKB-UniRule"/>
</dbReference>
<dbReference type="SMART" id="SM00320">
    <property type="entry name" value="WD40"/>
    <property type="match status" value="6"/>
</dbReference>
<dbReference type="GO" id="GO:0071006">
    <property type="term" value="C:U2-type catalytic step 1 spliceosome"/>
    <property type="evidence" value="ECO:0007669"/>
    <property type="project" value="TreeGrafter"/>
</dbReference>
<evidence type="ECO:0000256" key="3">
    <source>
        <dbReference type="ARBA" id="ARBA00004906"/>
    </source>
</evidence>
<evidence type="ECO:0000256" key="12">
    <source>
        <dbReference type="ARBA" id="ARBA00022763"/>
    </source>
</evidence>
<dbReference type="OrthoDB" id="687049at2759"/>
<keyword evidence="9 18" id="KW-0808">Transferase</keyword>
<evidence type="ECO:0000256" key="1">
    <source>
        <dbReference type="ARBA" id="ARBA00000900"/>
    </source>
</evidence>
<feature type="repeat" description="WD" evidence="17">
    <location>
        <begin position="865"/>
        <end position="906"/>
    </location>
</feature>
<evidence type="ECO:0000313" key="23">
    <source>
        <dbReference type="Proteomes" id="UP000031512"/>
    </source>
</evidence>
<dbReference type="SUPFAM" id="SSF57850">
    <property type="entry name" value="RING/U-box"/>
    <property type="match status" value="1"/>
</dbReference>
<dbReference type="FunFam" id="3.30.40.10:FF:000027">
    <property type="entry name" value="Pre-mRNA-processing factor 19, putative"/>
    <property type="match status" value="1"/>
</dbReference>
<organism evidence="22 23">
    <name type="scientific">Theileria equi strain WA</name>
    <dbReference type="NCBI Taxonomy" id="1537102"/>
    <lineage>
        <taxon>Eukaryota</taxon>
        <taxon>Sar</taxon>
        <taxon>Alveolata</taxon>
        <taxon>Apicomplexa</taxon>
        <taxon>Aconoidasida</taxon>
        <taxon>Piroplasmida</taxon>
        <taxon>Theileriidae</taxon>
        <taxon>Theileria</taxon>
    </lineage>
</organism>
<evidence type="ECO:0000256" key="11">
    <source>
        <dbReference type="ARBA" id="ARBA00022737"/>
    </source>
</evidence>
<dbReference type="Gene3D" id="2.130.10.10">
    <property type="entry name" value="YVTN repeat-like/Quinoprotein amine dehydrogenase"/>
    <property type="match status" value="1"/>
</dbReference>
<dbReference type="UniPathway" id="UPA00143"/>
<keyword evidence="8 18" id="KW-0507">mRNA processing</keyword>
<dbReference type="PROSITE" id="PS50082">
    <property type="entry name" value="WD_REPEATS_2"/>
    <property type="match status" value="5"/>
</dbReference>
<dbReference type="PANTHER" id="PTHR43995">
    <property type="entry name" value="PRE-MRNA-PROCESSING FACTOR 19"/>
    <property type="match status" value="1"/>
</dbReference>
<dbReference type="InterPro" id="IPR036322">
    <property type="entry name" value="WD40_repeat_dom_sf"/>
</dbReference>
<dbReference type="Proteomes" id="UP000031512">
    <property type="component" value="Unassembled WGS sequence"/>
</dbReference>
<dbReference type="SMART" id="SM00504">
    <property type="entry name" value="Ubox"/>
    <property type="match status" value="1"/>
</dbReference>
<feature type="region of interest" description="Disordered" evidence="20">
    <location>
        <begin position="53"/>
        <end position="79"/>
    </location>
</feature>
<feature type="coiled-coil region" evidence="19">
    <location>
        <begin position="690"/>
        <end position="717"/>
    </location>
</feature>
<dbReference type="VEuPathDB" id="PiroplasmaDB:BEWA_050690"/>
<name>L1LB94_THEEQ</name>